<dbReference type="Gene3D" id="1.10.1130.10">
    <property type="entry name" value="Flavocytochrome C3, Chain A"/>
    <property type="match status" value="1"/>
</dbReference>
<protein>
    <submittedName>
        <fullName evidence="1">Uncharacterized protein</fullName>
    </submittedName>
</protein>
<dbReference type="InterPro" id="IPR036280">
    <property type="entry name" value="Multihaem_cyt_sf"/>
</dbReference>
<organism evidence="1 2">
    <name type="scientific">endosymbiont of Escarpia spicata</name>
    <dbReference type="NCBI Taxonomy" id="2200908"/>
    <lineage>
        <taxon>Bacteria</taxon>
        <taxon>Pseudomonadati</taxon>
        <taxon>Pseudomonadota</taxon>
        <taxon>Gammaproteobacteria</taxon>
        <taxon>sulfur-oxidizing symbionts</taxon>
    </lineage>
</organism>
<reference evidence="1 2" key="1">
    <citation type="journal article" date="2018" name="ISME J.">
        <title>Endosymbiont genomes yield clues of tubeworm success.</title>
        <authorList>
            <person name="Li Y."/>
            <person name="Liles M.R."/>
            <person name="Halanych K.M."/>
        </authorList>
    </citation>
    <scope>NUCLEOTIDE SEQUENCE [LARGE SCALE GENOMIC DNA]</scope>
    <source>
        <strain evidence="1">A1462</strain>
    </source>
</reference>
<keyword evidence="2" id="KW-1185">Reference proteome</keyword>
<proteinExistence type="predicted"/>
<comment type="caution">
    <text evidence="1">The sequence shown here is derived from an EMBL/GenBank/DDBJ whole genome shotgun (WGS) entry which is preliminary data.</text>
</comment>
<gene>
    <name evidence="1" type="ORF">DIZ78_01755</name>
</gene>
<dbReference type="Proteomes" id="UP000254771">
    <property type="component" value="Unassembled WGS sequence"/>
</dbReference>
<dbReference type="EMBL" id="QFXE01000002">
    <property type="protein sequence ID" value="RDH88140.1"/>
    <property type="molecule type" value="Genomic_DNA"/>
</dbReference>
<evidence type="ECO:0000313" key="1">
    <source>
        <dbReference type="EMBL" id="RDH88140.1"/>
    </source>
</evidence>
<dbReference type="AlphaFoldDB" id="A0A370DUB2"/>
<evidence type="ECO:0000313" key="2">
    <source>
        <dbReference type="Proteomes" id="UP000254771"/>
    </source>
</evidence>
<sequence length="602" mass="65052">MGSGGDIQGKSATDNQRAIAEELVHTGIDVTPQEIKALVAFLGNPTPLQPLETVDFSDPEQCRICHPRQFREWSGNMMAYSALSPTFSALEALGSAFSVSHGGSGFAAGDHPTALFCQSCHNPADTLLGSFPTLSDSDGHAMRDFATKAGRGGISCDICHQISGPDTSLGFGRLGDGIANTAFVLEPGDTKFGPLDNPEYSPTHTSAHGQDINMQDGYLRSGEFCGTCHDVRTPPDANLADGVDPVTNEPFQRLENLFTEWKNGPYGPLNNTVGGVVTCQDCHMDLGPPEPAGSYAEGETTVYPRPRYVFEREEVSTHYFTGIDIALIDFPGQDDEERDENGNVIGQVQRRQILMESAAEIAVSAPANTVSGSTIPITVHVTNSGTGHNLPSGFSQERQIWVELIVSDNNGQPVYESGTLVDTAHPETGEMEPDGNLDDEDLRNLVGPNGGSGVIDPLTLEADVIHGPDYNRRHEDPPVYQGLANFGNEFIRIPVDGNGEPMRDDQGHFIEEEVFMPFLSTHTDNSFSIPALTTVDVRYDVDVPTGIEGPLQINVRLRARAFPPRFLRALAAGRPDLVNEKMVDRNRIVDMVSAAPVNVQIQ</sequence>
<dbReference type="SUPFAM" id="SSF48695">
    <property type="entry name" value="Multiheme cytochromes"/>
    <property type="match status" value="1"/>
</dbReference>
<accession>A0A370DUB2</accession>
<name>A0A370DUB2_9GAMM</name>